<proteinExistence type="inferred from homology"/>
<reference evidence="3 4" key="1">
    <citation type="submission" date="2024-01" db="EMBL/GenBank/DDBJ databases">
        <title>Complete Genome Sequence of Alkalicoccus halolimnae BZ-SZ-XJ29T, a Moderately Halophilic Bacterium Isolated from a Salt Lake.</title>
        <authorList>
            <person name="Zhao B."/>
        </authorList>
    </citation>
    <scope>NUCLEOTIDE SEQUENCE [LARGE SCALE GENOMIC DNA]</scope>
    <source>
        <strain evidence="3 4">BZ-SZ-XJ29</strain>
    </source>
</reference>
<comment type="similarity">
    <text evidence="1">Belongs to the short-chain dehydrogenases/reductases (SDR) family.</text>
</comment>
<dbReference type="EC" id="1.1.1.47" evidence="3"/>
<dbReference type="AlphaFoldDB" id="A0A5C7F4H9"/>
<dbReference type="PANTHER" id="PTHR42760">
    <property type="entry name" value="SHORT-CHAIN DEHYDROGENASES/REDUCTASES FAMILY MEMBER"/>
    <property type="match status" value="1"/>
</dbReference>
<evidence type="ECO:0000256" key="2">
    <source>
        <dbReference type="ARBA" id="ARBA00023002"/>
    </source>
</evidence>
<evidence type="ECO:0000313" key="3">
    <source>
        <dbReference type="EMBL" id="WWD80252.1"/>
    </source>
</evidence>
<accession>A0A5C7F4H9</accession>
<organism evidence="3 4">
    <name type="scientific">Alkalicoccus halolimnae</name>
    <dbReference type="NCBI Taxonomy" id="1667239"/>
    <lineage>
        <taxon>Bacteria</taxon>
        <taxon>Bacillati</taxon>
        <taxon>Bacillota</taxon>
        <taxon>Bacilli</taxon>
        <taxon>Bacillales</taxon>
        <taxon>Bacillaceae</taxon>
        <taxon>Alkalicoccus</taxon>
    </lineage>
</organism>
<dbReference type="NCBIfam" id="NF005559">
    <property type="entry name" value="PRK07231.1"/>
    <property type="match status" value="1"/>
</dbReference>
<dbReference type="PANTHER" id="PTHR42760:SF133">
    <property type="entry name" value="3-OXOACYL-[ACYL-CARRIER-PROTEIN] REDUCTASE"/>
    <property type="match status" value="1"/>
</dbReference>
<dbReference type="PRINTS" id="PR00080">
    <property type="entry name" value="SDRFAMILY"/>
</dbReference>
<dbReference type="InterPro" id="IPR020904">
    <property type="entry name" value="Sc_DH/Rdtase_CS"/>
</dbReference>
<dbReference type="InterPro" id="IPR002347">
    <property type="entry name" value="SDR_fam"/>
</dbReference>
<sequence>MGRLEGKIVLITGAARGMGASHARAFVEEGAKVAITDILEKEGKYEAAELGEKAIFVRHDVTKESDWEEAVKQTEAAFGPINVLINNAGVTRSIPTVDQSVESYNQVYQINQLSVFLGMKAVFPSMQKAEKGSIINVSSISGIVGQAASLAYNATKFAVRGMTKSAAVEWGPLNIRVNSIHPGIIRTPMNEAAELQDILEKTEAGIPLQRPGDSWEITPLCIFLASDESSYCTGSEFIIDGGFTAQ</sequence>
<name>A0A5C7F4H9_9BACI</name>
<dbReference type="PROSITE" id="PS00061">
    <property type="entry name" value="ADH_SHORT"/>
    <property type="match status" value="1"/>
</dbReference>
<dbReference type="Pfam" id="PF13561">
    <property type="entry name" value="adh_short_C2"/>
    <property type="match status" value="1"/>
</dbReference>
<dbReference type="EMBL" id="CP144914">
    <property type="protein sequence ID" value="WWD80252.1"/>
    <property type="molecule type" value="Genomic_DNA"/>
</dbReference>
<protein>
    <submittedName>
        <fullName evidence="3">Glucose 1-dehydrogenase</fullName>
        <ecNumber evidence="3">1.1.1.47</ecNumber>
    </submittedName>
</protein>
<dbReference type="Gene3D" id="3.40.50.720">
    <property type="entry name" value="NAD(P)-binding Rossmann-like Domain"/>
    <property type="match status" value="1"/>
</dbReference>
<evidence type="ECO:0000313" key="4">
    <source>
        <dbReference type="Proteomes" id="UP000321816"/>
    </source>
</evidence>
<keyword evidence="2 3" id="KW-0560">Oxidoreductase</keyword>
<gene>
    <name evidence="3" type="ORF">FTX54_001415</name>
</gene>
<dbReference type="GO" id="GO:0008206">
    <property type="term" value="P:bile acid metabolic process"/>
    <property type="evidence" value="ECO:0007669"/>
    <property type="project" value="UniProtKB-ARBA"/>
</dbReference>
<dbReference type="SUPFAM" id="SSF51735">
    <property type="entry name" value="NAD(P)-binding Rossmann-fold domains"/>
    <property type="match status" value="1"/>
</dbReference>
<dbReference type="Proteomes" id="UP000321816">
    <property type="component" value="Chromosome"/>
</dbReference>
<dbReference type="RefSeq" id="WP_147804242.1">
    <property type="nucleotide sequence ID" value="NZ_CP144914.1"/>
</dbReference>
<evidence type="ECO:0000256" key="1">
    <source>
        <dbReference type="ARBA" id="ARBA00006484"/>
    </source>
</evidence>
<dbReference type="OrthoDB" id="286404at2"/>
<dbReference type="FunFam" id="3.40.50.720:FF:000084">
    <property type="entry name" value="Short-chain dehydrogenase reductase"/>
    <property type="match status" value="1"/>
</dbReference>
<dbReference type="KEGG" id="ahal:FTX54_001415"/>
<dbReference type="InterPro" id="IPR036291">
    <property type="entry name" value="NAD(P)-bd_dom_sf"/>
</dbReference>
<dbReference type="PRINTS" id="PR00081">
    <property type="entry name" value="GDHRDH"/>
</dbReference>
<keyword evidence="4" id="KW-1185">Reference proteome</keyword>
<dbReference type="GO" id="GO:0047936">
    <property type="term" value="F:glucose 1-dehydrogenase [NAD(P)+] activity"/>
    <property type="evidence" value="ECO:0007669"/>
    <property type="project" value="UniProtKB-EC"/>
</dbReference>